<protein>
    <submittedName>
        <fullName evidence="1">Uncharacterized protein</fullName>
    </submittedName>
</protein>
<proteinExistence type="predicted"/>
<evidence type="ECO:0000313" key="1">
    <source>
        <dbReference type="EMBL" id="KAA5399269.1"/>
    </source>
</evidence>
<dbReference type="Proteomes" id="UP000441162">
    <property type="component" value="Unassembled WGS sequence"/>
</dbReference>
<dbReference type="AlphaFoldDB" id="A0A6A1I811"/>
<gene>
    <name evidence="1" type="ORF">F2Y51_24500</name>
</gene>
<comment type="caution">
    <text evidence="1">The sequence shown here is derived from an EMBL/GenBank/DDBJ whole genome shotgun (WGS) entry which is preliminary data.</text>
</comment>
<dbReference type="RefSeq" id="WP_128577347.1">
    <property type="nucleotide sequence ID" value="NZ_VVZA01000106.1"/>
</dbReference>
<accession>A0A6A1I811</accession>
<dbReference type="EMBL" id="VVZA01000106">
    <property type="protein sequence ID" value="KAA5399269.1"/>
    <property type="molecule type" value="Genomic_DNA"/>
</dbReference>
<reference evidence="1 2" key="1">
    <citation type="journal article" date="2019" name="Nat. Med.">
        <title>A library of human gut bacterial isolates paired with longitudinal multiomics data enables mechanistic microbiome research.</title>
        <authorList>
            <person name="Poyet M."/>
            <person name="Groussin M."/>
            <person name="Gibbons S.M."/>
            <person name="Avila-Pacheco J."/>
            <person name="Jiang X."/>
            <person name="Kearney S.M."/>
            <person name="Perrotta A.R."/>
            <person name="Berdy B."/>
            <person name="Zhao S."/>
            <person name="Lieberman T.D."/>
            <person name="Swanson P.K."/>
            <person name="Smith M."/>
            <person name="Roesemann S."/>
            <person name="Alexander J.E."/>
            <person name="Rich S.A."/>
            <person name="Livny J."/>
            <person name="Vlamakis H."/>
            <person name="Clish C."/>
            <person name="Bullock K."/>
            <person name="Deik A."/>
            <person name="Scott J."/>
            <person name="Pierce K.A."/>
            <person name="Xavier R.J."/>
            <person name="Alm E.J."/>
        </authorList>
    </citation>
    <scope>NUCLEOTIDE SEQUENCE [LARGE SCALE GENOMIC DNA]</scope>
    <source>
        <strain evidence="1 2">BIOML-A4</strain>
    </source>
</reference>
<sequence length="67" mass="7298">MAQHDTSYPCNMTHLIATTRYIFNRTVLKLIPLLSKTGISKPIKPRLDEPAGAYSFSALAPHGGNDG</sequence>
<name>A0A6A1I811_9BACT</name>
<organism evidence="1 2">
    <name type="scientific">Phocaeicola dorei</name>
    <dbReference type="NCBI Taxonomy" id="357276"/>
    <lineage>
        <taxon>Bacteria</taxon>
        <taxon>Pseudomonadati</taxon>
        <taxon>Bacteroidota</taxon>
        <taxon>Bacteroidia</taxon>
        <taxon>Bacteroidales</taxon>
        <taxon>Bacteroidaceae</taxon>
        <taxon>Phocaeicola</taxon>
    </lineage>
</organism>
<evidence type="ECO:0000313" key="2">
    <source>
        <dbReference type="Proteomes" id="UP000441162"/>
    </source>
</evidence>